<keyword evidence="1" id="KW-0812">Transmembrane</keyword>
<dbReference type="EMBL" id="AFPY01000014">
    <property type="protein sequence ID" value="EGQ22127.1"/>
    <property type="molecule type" value="Genomic_DNA"/>
</dbReference>
<evidence type="ECO:0000313" key="2">
    <source>
        <dbReference type="EMBL" id="EGQ22127.1"/>
    </source>
</evidence>
<evidence type="ECO:0000313" key="3">
    <source>
        <dbReference type="Proteomes" id="UP000004123"/>
    </source>
</evidence>
<organism evidence="2 3">
    <name type="scientific">Prevotella pallens ATCC 700821</name>
    <dbReference type="NCBI Taxonomy" id="997353"/>
    <lineage>
        <taxon>Bacteria</taxon>
        <taxon>Pseudomonadati</taxon>
        <taxon>Bacteroidota</taxon>
        <taxon>Bacteroidia</taxon>
        <taxon>Bacteroidales</taxon>
        <taxon>Prevotellaceae</taxon>
        <taxon>Prevotella</taxon>
    </lineage>
</organism>
<dbReference type="Proteomes" id="UP000004123">
    <property type="component" value="Unassembled WGS sequence"/>
</dbReference>
<comment type="caution">
    <text evidence="2">The sequence shown here is derived from an EMBL/GenBank/DDBJ whole genome shotgun (WGS) entry which is preliminary data.</text>
</comment>
<proteinExistence type="predicted"/>
<dbReference type="STRING" id="997353.HMPREF9144_0341"/>
<evidence type="ECO:0000256" key="1">
    <source>
        <dbReference type="SAM" id="Phobius"/>
    </source>
</evidence>
<accession>F9DFA1</accession>
<sequence>MAVLKQLEKYTIWYFLTCYNILLIVLALLLHRIRLKDCKNGIRTF</sequence>
<name>F9DFA1_9BACT</name>
<keyword evidence="1" id="KW-0472">Membrane</keyword>
<dbReference type="AlphaFoldDB" id="F9DFA1"/>
<gene>
    <name evidence="2" type="ORF">HMPREF9144_0341</name>
</gene>
<keyword evidence="1" id="KW-1133">Transmembrane helix</keyword>
<dbReference type="HOGENOM" id="CLU_3203620_0_0_10"/>
<feature type="transmembrane region" description="Helical" evidence="1">
    <location>
        <begin position="12"/>
        <end position="30"/>
    </location>
</feature>
<reference evidence="2 3" key="1">
    <citation type="submission" date="2011-04" db="EMBL/GenBank/DDBJ databases">
        <authorList>
            <person name="Muzny D."/>
            <person name="Qin X."/>
            <person name="Deng J."/>
            <person name="Jiang H."/>
            <person name="Liu Y."/>
            <person name="Qu J."/>
            <person name="Song X.-Z."/>
            <person name="Zhang L."/>
            <person name="Thornton R."/>
            <person name="Coyle M."/>
            <person name="Francisco L."/>
            <person name="Jackson L."/>
            <person name="Javaid M."/>
            <person name="Korchina V."/>
            <person name="Kovar C."/>
            <person name="Mata R."/>
            <person name="Mathew T."/>
            <person name="Ngo R."/>
            <person name="Nguyen L."/>
            <person name="Nguyen N."/>
            <person name="Okwuonu G."/>
            <person name="Ongeri F."/>
            <person name="Pham C."/>
            <person name="Simmons D."/>
            <person name="Wilczek-Boney K."/>
            <person name="Hale W."/>
            <person name="Jakkamsetti A."/>
            <person name="Pham P."/>
            <person name="Ruth R."/>
            <person name="San Lucas F."/>
            <person name="Warren J."/>
            <person name="Zhang J."/>
            <person name="Zhao Z."/>
            <person name="Zhou C."/>
            <person name="Zhu D."/>
            <person name="Lee S."/>
            <person name="Bess C."/>
            <person name="Blankenburg K."/>
            <person name="Forbes L."/>
            <person name="Fu Q."/>
            <person name="Gubbala S."/>
            <person name="Hirani K."/>
            <person name="Jayaseelan J.C."/>
            <person name="Lara F."/>
            <person name="Munidasa M."/>
            <person name="Palculict T."/>
            <person name="Patil S."/>
            <person name="Pu L.-L."/>
            <person name="Saada N."/>
            <person name="Tang L."/>
            <person name="Weissenberger G."/>
            <person name="Zhu Y."/>
            <person name="Hemphill L."/>
            <person name="Shang Y."/>
            <person name="Youmans B."/>
            <person name="Ayvaz T."/>
            <person name="Ross M."/>
            <person name="Santibanez J."/>
            <person name="Aqrawi P."/>
            <person name="Gross S."/>
            <person name="Joshi V."/>
            <person name="Fowler G."/>
            <person name="Nazareth L."/>
            <person name="Reid J."/>
            <person name="Worley K."/>
            <person name="Petrosino J."/>
            <person name="Highlander S."/>
            <person name="Gibbs R."/>
        </authorList>
    </citation>
    <scope>NUCLEOTIDE SEQUENCE [LARGE SCALE GENOMIC DNA]</scope>
    <source>
        <strain evidence="2 3">ATCC 700821</strain>
    </source>
</reference>
<protein>
    <submittedName>
        <fullName evidence="2">Uncharacterized protein</fullName>
    </submittedName>
</protein>